<dbReference type="Proteomes" id="UP001556367">
    <property type="component" value="Unassembled WGS sequence"/>
</dbReference>
<reference evidence="2" key="1">
    <citation type="submission" date="2024-06" db="EMBL/GenBank/DDBJ databases">
        <title>Multi-omics analyses provide insights into the biosynthesis of the anticancer antibiotic pleurotin in Hohenbuehelia grisea.</title>
        <authorList>
            <person name="Weaver J.A."/>
            <person name="Alberti F."/>
        </authorList>
    </citation>
    <scope>NUCLEOTIDE SEQUENCE [LARGE SCALE GENOMIC DNA]</scope>
    <source>
        <strain evidence="2">T-177</strain>
    </source>
</reference>
<organism evidence="1 2">
    <name type="scientific">Hohenbuehelia grisea</name>
    <dbReference type="NCBI Taxonomy" id="104357"/>
    <lineage>
        <taxon>Eukaryota</taxon>
        <taxon>Fungi</taxon>
        <taxon>Dikarya</taxon>
        <taxon>Basidiomycota</taxon>
        <taxon>Agaricomycotina</taxon>
        <taxon>Agaricomycetes</taxon>
        <taxon>Agaricomycetidae</taxon>
        <taxon>Agaricales</taxon>
        <taxon>Pleurotineae</taxon>
        <taxon>Pleurotaceae</taxon>
        <taxon>Hohenbuehelia</taxon>
    </lineage>
</organism>
<proteinExistence type="predicted"/>
<name>A0ABR3J5G3_9AGAR</name>
<comment type="caution">
    <text evidence="1">The sequence shown here is derived from an EMBL/GenBank/DDBJ whole genome shotgun (WGS) entry which is preliminary data.</text>
</comment>
<sequence length="372" mass="40648">MARFISRTVVSMATHLTRTPQTAVSYTAEGAVSISYPTLRSSPLSLGASIEEAFGSHPKSLGIVIVRDLPPEYVQFRERLLKLANKFAQLDEPVREKYADPDSRYSFGWSHGKEIMNGKPDLLKGSYYANPVVDKATVSSALQAMYPEYYGANIWPKPDEKGIEGFEEAFKNLGGLVFQIGCELAAACQPFALSHLSDASISLPNLIRNSQTTKARLLHYFPPPPDAPVPAEDEPVDSWCGFHLDHSILTGLCSAMFLQHGPNGTTKVVPSPSPSSGLYIRTRGGDLTKVSIPQDCLAFQTGEALELATGGKLRATPHCVRVGATPDAQTISRETFALFMQPDVDQQLSPTQTFGEFSKKVFDEHYNEASTM</sequence>
<evidence type="ECO:0000313" key="2">
    <source>
        <dbReference type="Proteomes" id="UP001556367"/>
    </source>
</evidence>
<evidence type="ECO:0000313" key="1">
    <source>
        <dbReference type="EMBL" id="KAL0950715.1"/>
    </source>
</evidence>
<keyword evidence="2" id="KW-1185">Reference proteome</keyword>
<evidence type="ECO:0008006" key="3">
    <source>
        <dbReference type="Google" id="ProtNLM"/>
    </source>
</evidence>
<gene>
    <name evidence="1" type="ORF">HGRIS_007491</name>
</gene>
<dbReference type="InterPro" id="IPR027443">
    <property type="entry name" value="IPNS-like_sf"/>
</dbReference>
<dbReference type="EMBL" id="JASNQZ010000011">
    <property type="protein sequence ID" value="KAL0950715.1"/>
    <property type="molecule type" value="Genomic_DNA"/>
</dbReference>
<accession>A0ABR3J5G3</accession>
<dbReference type="PANTHER" id="PTHR48420">
    <property type="entry name" value="NON-HAEM DIOXYGENASE N-TERMINAL DOMAIN-CONTAINING PROTEIN"/>
    <property type="match status" value="1"/>
</dbReference>
<dbReference type="SUPFAM" id="SSF51197">
    <property type="entry name" value="Clavaminate synthase-like"/>
    <property type="match status" value="1"/>
</dbReference>
<protein>
    <recommendedName>
        <fullName evidence="3">Clavaminate synthase-like protein</fullName>
    </recommendedName>
</protein>
<dbReference type="Gene3D" id="2.60.120.330">
    <property type="entry name" value="B-lactam Antibiotic, Isopenicillin N Synthase, Chain"/>
    <property type="match status" value="1"/>
</dbReference>
<dbReference type="PANTHER" id="PTHR48420:SF1">
    <property type="entry name" value="NON-HAEM DIOXYGENASE N-TERMINAL DOMAIN-CONTAINING PROTEIN"/>
    <property type="match status" value="1"/>
</dbReference>